<feature type="compositionally biased region" description="Polar residues" evidence="1">
    <location>
        <begin position="1"/>
        <end position="13"/>
    </location>
</feature>
<proteinExistence type="predicted"/>
<accession>A0A7S0WQW6</accession>
<dbReference type="InterPro" id="IPR014729">
    <property type="entry name" value="Rossmann-like_a/b/a_fold"/>
</dbReference>
<dbReference type="PANTHER" id="PTHR31964">
    <property type="entry name" value="ADENINE NUCLEOTIDE ALPHA HYDROLASES-LIKE SUPERFAMILY PROTEIN"/>
    <property type="match status" value="1"/>
</dbReference>
<protein>
    <recommendedName>
        <fullName evidence="2">UspA domain-containing protein</fullName>
    </recommendedName>
</protein>
<feature type="region of interest" description="Disordered" evidence="1">
    <location>
        <begin position="1"/>
        <end position="53"/>
    </location>
</feature>
<dbReference type="PANTHER" id="PTHR31964:SF113">
    <property type="entry name" value="USPA DOMAIN-CONTAINING PROTEIN"/>
    <property type="match status" value="1"/>
</dbReference>
<evidence type="ECO:0000313" key="3">
    <source>
        <dbReference type="EMBL" id="CAD8678990.1"/>
    </source>
</evidence>
<dbReference type="Pfam" id="PF00582">
    <property type="entry name" value="Usp"/>
    <property type="match status" value="1"/>
</dbReference>
<name>A0A7S0WQW6_9CHLO</name>
<sequence length="211" mass="23460">MYTGTVLRSQVHPTRTHRASQGLVHRASTCSRPVRHAPSAHPQQVQPANLPQPTAKLGRPLVVAVDDTLDSWYAVRWTLEHIYRDGDVLHLVHTIPKNSSSSTSLPAPFLLGGVSESMDFEEELELHARDFINQTMVELAASTHARCEVDLLHVTGNNDCMADAICRRSEELDAAMVIVSQVNKTFVEELFTGPCIARRVYERSRVPVCVV</sequence>
<dbReference type="Gene3D" id="3.40.50.620">
    <property type="entry name" value="HUPs"/>
    <property type="match status" value="1"/>
</dbReference>
<organism evidence="3">
    <name type="scientific">Chlamydomonas leiostraca</name>
    <dbReference type="NCBI Taxonomy" id="1034604"/>
    <lineage>
        <taxon>Eukaryota</taxon>
        <taxon>Viridiplantae</taxon>
        <taxon>Chlorophyta</taxon>
        <taxon>core chlorophytes</taxon>
        <taxon>Chlorophyceae</taxon>
        <taxon>CS clade</taxon>
        <taxon>Chlamydomonadales</taxon>
        <taxon>Chlamydomonadaceae</taxon>
        <taxon>Chlamydomonas</taxon>
    </lineage>
</organism>
<dbReference type="CDD" id="cd23659">
    <property type="entry name" value="USP_At3g01520-like"/>
    <property type="match status" value="1"/>
</dbReference>
<dbReference type="SUPFAM" id="SSF52402">
    <property type="entry name" value="Adenine nucleotide alpha hydrolases-like"/>
    <property type="match status" value="1"/>
</dbReference>
<evidence type="ECO:0000256" key="1">
    <source>
        <dbReference type="SAM" id="MobiDB-lite"/>
    </source>
</evidence>
<gene>
    <name evidence="3" type="ORF">CLEI1391_LOCUS8819</name>
</gene>
<feature type="compositionally biased region" description="Polar residues" evidence="1">
    <location>
        <begin position="41"/>
        <end position="52"/>
    </location>
</feature>
<dbReference type="AlphaFoldDB" id="A0A7S0WQW6"/>
<reference evidence="3" key="1">
    <citation type="submission" date="2021-01" db="EMBL/GenBank/DDBJ databases">
        <authorList>
            <person name="Corre E."/>
            <person name="Pelletier E."/>
            <person name="Niang G."/>
            <person name="Scheremetjew M."/>
            <person name="Finn R."/>
            <person name="Kale V."/>
            <person name="Holt S."/>
            <person name="Cochrane G."/>
            <person name="Meng A."/>
            <person name="Brown T."/>
            <person name="Cohen L."/>
        </authorList>
    </citation>
    <scope>NUCLEOTIDE SEQUENCE</scope>
    <source>
        <strain evidence="3">SAG 11-49</strain>
    </source>
</reference>
<feature type="domain" description="UspA" evidence="2">
    <location>
        <begin position="59"/>
        <end position="211"/>
    </location>
</feature>
<dbReference type="InterPro" id="IPR006016">
    <property type="entry name" value="UspA"/>
</dbReference>
<dbReference type="EMBL" id="HBFB01015734">
    <property type="protein sequence ID" value="CAD8678990.1"/>
    <property type="molecule type" value="Transcribed_RNA"/>
</dbReference>
<evidence type="ECO:0000259" key="2">
    <source>
        <dbReference type="Pfam" id="PF00582"/>
    </source>
</evidence>